<dbReference type="AlphaFoldDB" id="A0A0G0D857"/>
<organism evidence="1 2">
    <name type="scientific">Candidatus Magasanikbacteria bacterium GW2011_GWC2_34_16</name>
    <dbReference type="NCBI Taxonomy" id="1619045"/>
    <lineage>
        <taxon>Bacteria</taxon>
        <taxon>Candidatus Magasanikiibacteriota</taxon>
    </lineage>
</organism>
<accession>A0A0G0D857</accession>
<reference evidence="1 2" key="1">
    <citation type="journal article" date="2015" name="Nature">
        <title>rRNA introns, odd ribosomes, and small enigmatic genomes across a large radiation of phyla.</title>
        <authorList>
            <person name="Brown C.T."/>
            <person name="Hug L.A."/>
            <person name="Thomas B.C."/>
            <person name="Sharon I."/>
            <person name="Castelle C.J."/>
            <person name="Singh A."/>
            <person name="Wilkins M.J."/>
            <person name="Williams K.H."/>
            <person name="Banfield J.F."/>
        </authorList>
    </citation>
    <scope>NUCLEOTIDE SEQUENCE [LARGE SCALE GENOMIC DNA]</scope>
</reference>
<sequence length="96" mass="10770">MGEHAQILSSHRDDERFRIINAPSKPKKEGVVEALSSSVIRRRASGQVVESTTPVAKVAKEDYAREIRARLNAPLTQGAQVSREEQMNRLKALFKE</sequence>
<comment type="caution">
    <text evidence="1">The sequence shown here is derived from an EMBL/GenBank/DDBJ whole genome shotgun (WGS) entry which is preliminary data.</text>
</comment>
<dbReference type="EMBL" id="LBPO01000002">
    <property type="protein sequence ID" value="KKP59450.1"/>
    <property type="molecule type" value="Genomic_DNA"/>
</dbReference>
<protein>
    <submittedName>
        <fullName evidence="1">Uncharacterized protein</fullName>
    </submittedName>
</protein>
<dbReference type="Proteomes" id="UP000034927">
    <property type="component" value="Unassembled WGS sequence"/>
</dbReference>
<evidence type="ECO:0000313" key="1">
    <source>
        <dbReference type="EMBL" id="KKP59450.1"/>
    </source>
</evidence>
<name>A0A0G0D857_9BACT</name>
<evidence type="ECO:0000313" key="2">
    <source>
        <dbReference type="Proteomes" id="UP000034927"/>
    </source>
</evidence>
<proteinExistence type="predicted"/>
<gene>
    <name evidence="1" type="ORF">UR53_C0002G0064</name>
</gene>